<sequence length="413" mass="48028">MSLSRSPSPRPGGGWSSPGLANPYATVSGRSSPAKTYGLNDGTNTVTWESAKAKSNGVNGYPSFSTQGPGFFNRHMRTLSASLPRFNIGPEKTYAEKEKLGRGRWMPREGTKLAKLRILILQTSRKAKIRLLIVTAFIFMIILFYMTPLHYWWRRSKVLGGGKKFVIILAANQGGGVMEWKGPREWAIERDSVKNKKKYVNRWGYDLEIVDMSTKKRYAHEWRESWEKVDTIRNCLRKYPDAEWEEARSPVGDGKASSINLIVPQDCGGFNLGSFFIRRSPWTDRLLDVWWDPVGYEQKHMEWEHKEQDALEFLYINQPWIRPHTAFIPQRKINSFPEGACSENGNDTRIHYNKEDRDFVVNMAGCEWGRDCWGEMYNFRELSNYLNRTWWERFKEDLVAVIWFKITGQKIRI</sequence>
<dbReference type="GO" id="GO:0000139">
    <property type="term" value="C:Golgi membrane"/>
    <property type="evidence" value="ECO:0007669"/>
    <property type="project" value="TreeGrafter"/>
</dbReference>
<evidence type="ECO:0000313" key="6">
    <source>
        <dbReference type="Proteomes" id="UP000235672"/>
    </source>
</evidence>
<dbReference type="STRING" id="1745343.A0A2J6QK37"/>
<keyword evidence="4" id="KW-0472">Membrane</keyword>
<evidence type="ECO:0000256" key="3">
    <source>
        <dbReference type="SAM" id="MobiDB-lite"/>
    </source>
</evidence>
<dbReference type="OrthoDB" id="407658at2759"/>
<protein>
    <submittedName>
        <fullName evidence="5">Glycosyltransferase family 34 protein</fullName>
    </submittedName>
</protein>
<feature type="region of interest" description="Disordered" evidence="3">
    <location>
        <begin position="1"/>
        <end position="39"/>
    </location>
</feature>
<feature type="transmembrane region" description="Helical" evidence="4">
    <location>
        <begin position="131"/>
        <end position="153"/>
    </location>
</feature>
<dbReference type="EMBL" id="KZ613467">
    <property type="protein sequence ID" value="PMD26623.1"/>
    <property type="molecule type" value="Genomic_DNA"/>
</dbReference>
<keyword evidence="6" id="KW-1185">Reference proteome</keyword>
<organism evidence="5 6">
    <name type="scientific">Hyaloscypha hepaticicola</name>
    <dbReference type="NCBI Taxonomy" id="2082293"/>
    <lineage>
        <taxon>Eukaryota</taxon>
        <taxon>Fungi</taxon>
        <taxon>Dikarya</taxon>
        <taxon>Ascomycota</taxon>
        <taxon>Pezizomycotina</taxon>
        <taxon>Leotiomycetes</taxon>
        <taxon>Helotiales</taxon>
        <taxon>Hyaloscyphaceae</taxon>
        <taxon>Hyaloscypha</taxon>
    </lineage>
</organism>
<keyword evidence="2 5" id="KW-0808">Transferase</keyword>
<dbReference type="PANTHER" id="PTHR31306:SF5">
    <property type="entry name" value="ALPHA-1,6-MANNOSYLTRANSFERASE MNN10-RELATED"/>
    <property type="match status" value="1"/>
</dbReference>
<accession>A0A2J6QK37</accession>
<evidence type="ECO:0000256" key="1">
    <source>
        <dbReference type="ARBA" id="ARBA00022676"/>
    </source>
</evidence>
<keyword evidence="4" id="KW-0812">Transmembrane</keyword>
<keyword evidence="4" id="KW-1133">Transmembrane helix</keyword>
<evidence type="ECO:0000313" key="5">
    <source>
        <dbReference type="EMBL" id="PMD26623.1"/>
    </source>
</evidence>
<dbReference type="InterPro" id="IPR008630">
    <property type="entry name" value="Glyco_trans_34"/>
</dbReference>
<dbReference type="GO" id="GO:0016757">
    <property type="term" value="F:glycosyltransferase activity"/>
    <property type="evidence" value="ECO:0007669"/>
    <property type="project" value="UniProtKB-KW"/>
</dbReference>
<gene>
    <name evidence="5" type="ORF">NA56DRAFT_729922</name>
</gene>
<dbReference type="GO" id="GO:0006487">
    <property type="term" value="P:protein N-linked glycosylation"/>
    <property type="evidence" value="ECO:0007669"/>
    <property type="project" value="TreeGrafter"/>
</dbReference>
<proteinExistence type="predicted"/>
<dbReference type="AlphaFoldDB" id="A0A2J6QK37"/>
<keyword evidence="1" id="KW-0328">Glycosyltransferase</keyword>
<reference evidence="5 6" key="1">
    <citation type="submission" date="2016-05" db="EMBL/GenBank/DDBJ databases">
        <title>A degradative enzymes factory behind the ericoid mycorrhizal symbiosis.</title>
        <authorList>
            <consortium name="DOE Joint Genome Institute"/>
            <person name="Martino E."/>
            <person name="Morin E."/>
            <person name="Grelet G."/>
            <person name="Kuo A."/>
            <person name="Kohler A."/>
            <person name="Daghino S."/>
            <person name="Barry K."/>
            <person name="Choi C."/>
            <person name="Cichocki N."/>
            <person name="Clum A."/>
            <person name="Copeland A."/>
            <person name="Hainaut M."/>
            <person name="Haridas S."/>
            <person name="Labutti K."/>
            <person name="Lindquist E."/>
            <person name="Lipzen A."/>
            <person name="Khouja H.-R."/>
            <person name="Murat C."/>
            <person name="Ohm R."/>
            <person name="Olson A."/>
            <person name="Spatafora J."/>
            <person name="Veneault-Fourrey C."/>
            <person name="Henrissat B."/>
            <person name="Grigoriev I."/>
            <person name="Martin F."/>
            <person name="Perotto S."/>
        </authorList>
    </citation>
    <scope>NUCLEOTIDE SEQUENCE [LARGE SCALE GENOMIC DNA]</scope>
    <source>
        <strain evidence="5 6">UAMH 7357</strain>
    </source>
</reference>
<evidence type="ECO:0000256" key="4">
    <source>
        <dbReference type="SAM" id="Phobius"/>
    </source>
</evidence>
<dbReference type="Pfam" id="PF05637">
    <property type="entry name" value="Glyco_transf_34"/>
    <property type="match status" value="2"/>
</dbReference>
<dbReference type="PANTHER" id="PTHR31306">
    <property type="entry name" value="ALPHA-1,6-MANNOSYLTRANSFERASE MNN11-RELATED"/>
    <property type="match status" value="1"/>
</dbReference>
<name>A0A2J6QK37_9HELO</name>
<dbReference type="Proteomes" id="UP000235672">
    <property type="component" value="Unassembled WGS sequence"/>
</dbReference>
<evidence type="ECO:0000256" key="2">
    <source>
        <dbReference type="ARBA" id="ARBA00022679"/>
    </source>
</evidence>